<dbReference type="EMBL" id="SRYA01000040">
    <property type="protein sequence ID" value="TGY93605.1"/>
    <property type="molecule type" value="Genomic_DNA"/>
</dbReference>
<sequence>MNEKDKKGRVQNMIDGILDAAVKELEGLGVEAVSVVIREVKEWGINKYNQLTLPSDNEPQMTLEDLQHYLDKHNEIVEIGVEQEKIAIMWAMKKLGYNEEQIQEVINLANGNSAAGK</sequence>
<accession>A0AC61RSR7</accession>
<proteinExistence type="predicted"/>
<organism evidence="1 2">
    <name type="scientific">Petralouisia muris</name>
    <dbReference type="NCBI Taxonomy" id="3032872"/>
    <lineage>
        <taxon>Bacteria</taxon>
        <taxon>Bacillati</taxon>
        <taxon>Bacillota</taxon>
        <taxon>Clostridia</taxon>
        <taxon>Lachnospirales</taxon>
        <taxon>Lachnospiraceae</taxon>
        <taxon>Petralouisia</taxon>
    </lineage>
</organism>
<dbReference type="Proteomes" id="UP000304953">
    <property type="component" value="Unassembled WGS sequence"/>
</dbReference>
<protein>
    <submittedName>
        <fullName evidence="1">Uncharacterized protein</fullName>
    </submittedName>
</protein>
<keyword evidence="2" id="KW-1185">Reference proteome</keyword>
<evidence type="ECO:0000313" key="2">
    <source>
        <dbReference type="Proteomes" id="UP000304953"/>
    </source>
</evidence>
<evidence type="ECO:0000313" key="1">
    <source>
        <dbReference type="EMBL" id="TGY93605.1"/>
    </source>
</evidence>
<reference evidence="1" key="1">
    <citation type="submission" date="2019-04" db="EMBL/GenBank/DDBJ databases">
        <title>Microbes associate with the intestines of laboratory mice.</title>
        <authorList>
            <person name="Navarre W."/>
            <person name="Wong E."/>
            <person name="Huang K."/>
            <person name="Tropini C."/>
            <person name="Ng K."/>
            <person name="Yu B."/>
        </authorList>
    </citation>
    <scope>NUCLEOTIDE SEQUENCE</scope>
    <source>
        <strain evidence="1">NM01_1-7b</strain>
    </source>
</reference>
<comment type="caution">
    <text evidence="1">The sequence shown here is derived from an EMBL/GenBank/DDBJ whole genome shotgun (WGS) entry which is preliminary data.</text>
</comment>
<gene>
    <name evidence="1" type="ORF">E5329_17755</name>
</gene>
<name>A0AC61RSR7_9FIRM</name>